<gene>
    <name evidence="2" type="ORF">PF008_g20605</name>
</gene>
<feature type="compositionally biased region" description="Polar residues" evidence="1">
    <location>
        <begin position="97"/>
        <end position="108"/>
    </location>
</feature>
<evidence type="ECO:0000313" key="3">
    <source>
        <dbReference type="Proteomes" id="UP000486351"/>
    </source>
</evidence>
<accession>A0A6G0QZ89</accession>
<protein>
    <submittedName>
        <fullName evidence="2">Uncharacterized protein</fullName>
    </submittedName>
</protein>
<sequence length="228" mass="23697">MLLVLPLPACREGNGGVGGGPQLCRVPLRGTGLQSGGTREESSGARQPTDSRSVLRPSASDIPTTYQPVDWSSDEGARVDGSARRIAINLAIGGNATAPTDTESTPSLPGSAGGGNSFRSNSGTKQETTSSGQSVDTPPTPPGDTTVHPLTLYGKDILRIFPFGTTESAADAVKWSDALGAVDTEDDFSIRDPHFDLTNAKITKLFALSKPNGRRIIPTVVKVLTGLL</sequence>
<feature type="compositionally biased region" description="Polar residues" evidence="1">
    <location>
        <begin position="117"/>
        <end position="135"/>
    </location>
</feature>
<dbReference type="EMBL" id="QXFY01001773">
    <property type="protein sequence ID" value="KAE9309788.1"/>
    <property type="molecule type" value="Genomic_DNA"/>
</dbReference>
<proteinExistence type="predicted"/>
<dbReference type="AlphaFoldDB" id="A0A6G0QZ89"/>
<evidence type="ECO:0000313" key="2">
    <source>
        <dbReference type="EMBL" id="KAE9309788.1"/>
    </source>
</evidence>
<feature type="region of interest" description="Disordered" evidence="1">
    <location>
        <begin position="95"/>
        <end position="149"/>
    </location>
</feature>
<feature type="region of interest" description="Disordered" evidence="1">
    <location>
        <begin position="28"/>
        <end position="77"/>
    </location>
</feature>
<reference evidence="2 3" key="1">
    <citation type="submission" date="2018-09" db="EMBL/GenBank/DDBJ databases">
        <title>Genomic investigation of the strawberry pathogen Phytophthora fragariae indicates pathogenicity is determined by transcriptional variation in three key races.</title>
        <authorList>
            <person name="Adams T.M."/>
            <person name="Armitage A.D."/>
            <person name="Sobczyk M.K."/>
            <person name="Bates H.J."/>
            <person name="Dunwell J.M."/>
            <person name="Nellist C.F."/>
            <person name="Harrison R.J."/>
        </authorList>
    </citation>
    <scope>NUCLEOTIDE SEQUENCE [LARGE SCALE GENOMIC DNA]</scope>
    <source>
        <strain evidence="2 3">NOV-77</strain>
    </source>
</reference>
<dbReference type="Proteomes" id="UP000486351">
    <property type="component" value="Unassembled WGS sequence"/>
</dbReference>
<organism evidence="2 3">
    <name type="scientific">Phytophthora fragariae</name>
    <dbReference type="NCBI Taxonomy" id="53985"/>
    <lineage>
        <taxon>Eukaryota</taxon>
        <taxon>Sar</taxon>
        <taxon>Stramenopiles</taxon>
        <taxon>Oomycota</taxon>
        <taxon>Peronosporomycetes</taxon>
        <taxon>Peronosporales</taxon>
        <taxon>Peronosporaceae</taxon>
        <taxon>Phytophthora</taxon>
    </lineage>
</organism>
<comment type="caution">
    <text evidence="2">The sequence shown here is derived from an EMBL/GenBank/DDBJ whole genome shotgun (WGS) entry which is preliminary data.</text>
</comment>
<name>A0A6G0QZ89_9STRA</name>
<evidence type="ECO:0000256" key="1">
    <source>
        <dbReference type="SAM" id="MobiDB-lite"/>
    </source>
</evidence>